<dbReference type="InterPro" id="IPR013783">
    <property type="entry name" value="Ig-like_fold"/>
</dbReference>
<dbReference type="Proteomes" id="UP000245657">
    <property type="component" value="Unassembled WGS sequence"/>
</dbReference>
<accession>A0A2V2N3C9</accession>
<protein>
    <submittedName>
        <fullName evidence="2">S-layer protein</fullName>
    </submittedName>
</protein>
<dbReference type="EMBL" id="QGMY01000004">
    <property type="protein sequence ID" value="PWR73070.1"/>
    <property type="molecule type" value="Genomic_DNA"/>
</dbReference>
<dbReference type="Gene3D" id="2.60.40.10">
    <property type="entry name" value="Immunoglobulins"/>
    <property type="match status" value="1"/>
</dbReference>
<keyword evidence="3" id="KW-1185">Reference proteome</keyword>
<feature type="transmembrane region" description="Helical" evidence="1">
    <location>
        <begin position="34"/>
        <end position="53"/>
    </location>
</feature>
<evidence type="ECO:0000256" key="1">
    <source>
        <dbReference type="SAM" id="Phobius"/>
    </source>
</evidence>
<dbReference type="AlphaFoldDB" id="A0A2V2N3C9"/>
<keyword evidence="1" id="KW-1133">Transmembrane helix</keyword>
<feature type="transmembrane region" description="Helical" evidence="1">
    <location>
        <begin position="427"/>
        <end position="448"/>
    </location>
</feature>
<sequence>MKFELKKNNSKEQNSKQGDLNLNTMSIPHIYQRLLILTVSLAICCIVISPVSAGTKYQTGSPNLSVSISGSNEFTAGNTEPIALKIQNTGLNTMKMVQSGIVDRDDTPNTAKMVTVSLEAGDAPIVIKSDPQMIGDVTASASIPVSFTVLVKDDAKAGTYELPVTLSYTYLAEADQQGTDSVSYRYNKKEINLNIPFTVKPSITLDIADVQTESLNAGGSGFVTLTLKNSGNDSGFNAVAKLLRKDNSPVVPVDSTIYIGKIEPGTESTAKFKVSVSKDAEAQSYPLSVRVDYKNSDGENLSTQVKDFGVQVGSKVSFSVTSAPATINVGQKKVIEVQYKNDGSSPAYSTEARISAVDPFTSNDDLAYLGDLKPGESGVAKFEVSASSDATVKTYGLDSEVRYRDALDNSQISDTIKVPVTVESTQGMGPLPGVIVVLLILGGGYYLYSKRRSGNPV</sequence>
<dbReference type="PANTHER" id="PTHR35902:SF3">
    <property type="entry name" value="NPCBM-ASSOCIATED, NEW3 DOMAIN OF ALPHA-GALACTOSIDASE"/>
    <property type="match status" value="1"/>
</dbReference>
<evidence type="ECO:0000313" key="2">
    <source>
        <dbReference type="EMBL" id="PWR73070.1"/>
    </source>
</evidence>
<reference evidence="2 3" key="1">
    <citation type="submission" date="2018-05" db="EMBL/GenBank/DDBJ databases">
        <title>Draft genome of Methanospirillum lacunae Ki8-1.</title>
        <authorList>
            <person name="Dueholm M.S."/>
            <person name="Nielsen P.H."/>
            <person name="Bakmann L.F."/>
            <person name="Otzen D.E."/>
        </authorList>
    </citation>
    <scope>NUCLEOTIDE SEQUENCE [LARGE SCALE GENOMIC DNA]</scope>
    <source>
        <strain evidence="2 3">Ki8-1</strain>
    </source>
</reference>
<gene>
    <name evidence="2" type="ORF">DK846_05675</name>
</gene>
<evidence type="ECO:0000313" key="3">
    <source>
        <dbReference type="Proteomes" id="UP000245657"/>
    </source>
</evidence>
<organism evidence="2 3">
    <name type="scientific">Methanospirillum lacunae</name>
    <dbReference type="NCBI Taxonomy" id="668570"/>
    <lineage>
        <taxon>Archaea</taxon>
        <taxon>Methanobacteriati</taxon>
        <taxon>Methanobacteriota</taxon>
        <taxon>Stenosarchaea group</taxon>
        <taxon>Methanomicrobia</taxon>
        <taxon>Methanomicrobiales</taxon>
        <taxon>Methanospirillaceae</taxon>
        <taxon>Methanospirillum</taxon>
    </lineage>
</organism>
<name>A0A2V2N3C9_9EURY</name>
<comment type="caution">
    <text evidence="2">The sequence shown here is derived from an EMBL/GenBank/DDBJ whole genome shotgun (WGS) entry which is preliminary data.</text>
</comment>
<keyword evidence="1" id="KW-0472">Membrane</keyword>
<proteinExistence type="predicted"/>
<dbReference type="PANTHER" id="PTHR35902">
    <property type="entry name" value="S-LAYER DOMAIN-LIKE PROTEIN-RELATED"/>
    <property type="match status" value="1"/>
</dbReference>
<keyword evidence="1" id="KW-0812">Transmembrane</keyword>